<dbReference type="EMBL" id="KU878088">
    <property type="protein sequence ID" value="AMS01108.1"/>
    <property type="molecule type" value="Genomic_DNA"/>
</dbReference>
<organism evidence="1 2">
    <name type="scientific">Bacillus phage AR9</name>
    <dbReference type="NCBI Taxonomy" id="1815509"/>
    <lineage>
        <taxon>Viruses</taxon>
        <taxon>Duplodnaviria</taxon>
        <taxon>Heunggongvirae</taxon>
        <taxon>Uroviricota</taxon>
        <taxon>Caudoviricetes</taxon>
        <taxon>Takahashivirus</taxon>
        <taxon>Bacillus phage PBS1</taxon>
    </lineage>
</organism>
<protein>
    <submittedName>
        <fullName evidence="1">Uncharacterized protein</fullName>
    </submittedName>
</protein>
<gene>
    <name evidence="1" type="ORF">AR9_g023</name>
</gene>
<evidence type="ECO:0000313" key="2">
    <source>
        <dbReference type="Proteomes" id="UP000202618"/>
    </source>
</evidence>
<dbReference type="Proteomes" id="UP000202618">
    <property type="component" value="Segment"/>
</dbReference>
<dbReference type="GeneID" id="29058742"/>
<name>A0A172JHT3_BPPB1</name>
<dbReference type="KEGG" id="vg:29058742"/>
<proteinExistence type="predicted"/>
<reference evidence="1 2" key="1">
    <citation type="journal article" date="2016" name="Virology">
        <title>The genome of AR9, a giant transducing Bacillus phage encoding two multisubunit RNA polymerases.</title>
        <authorList>
            <person name="Lavysh D."/>
            <person name="Sokolova M."/>
            <person name="Minakhin L."/>
            <person name="Yakunina M."/>
            <person name="Artamonova T."/>
            <person name="Kozyavkin S."/>
            <person name="Makarova K.S."/>
            <person name="Koonin E.V."/>
            <person name="Severinov K."/>
        </authorList>
    </citation>
    <scope>NUCLEOTIDE SEQUENCE [LARGE SCALE GENOMIC DNA]</scope>
</reference>
<evidence type="ECO:0000313" key="1">
    <source>
        <dbReference type="EMBL" id="AMS01108.1"/>
    </source>
</evidence>
<sequence length="87" mass="10255">MTVDAINKYIKPYLAENIEKDAVFHIQTTSVNYFYTSRMEDIQFDDTTEIMSFRDVDSRVLFHIDYSDINIVARKDKANDFNLAIYS</sequence>
<accession>A0A172JHT3</accession>
<dbReference type="RefSeq" id="YP_009282928.1">
    <property type="nucleotide sequence ID" value="NC_031039.1"/>
</dbReference>